<gene>
    <name evidence="1" type="ORF">PGTUg99_025032</name>
</gene>
<dbReference type="Proteomes" id="UP000325313">
    <property type="component" value="Unassembled WGS sequence"/>
</dbReference>
<organism evidence="1 2">
    <name type="scientific">Puccinia graminis f. sp. tritici</name>
    <dbReference type="NCBI Taxonomy" id="56615"/>
    <lineage>
        <taxon>Eukaryota</taxon>
        <taxon>Fungi</taxon>
        <taxon>Dikarya</taxon>
        <taxon>Basidiomycota</taxon>
        <taxon>Pucciniomycotina</taxon>
        <taxon>Pucciniomycetes</taxon>
        <taxon>Pucciniales</taxon>
        <taxon>Pucciniaceae</taxon>
        <taxon>Puccinia</taxon>
    </lineage>
</organism>
<evidence type="ECO:0000313" key="1">
    <source>
        <dbReference type="EMBL" id="KAA1088057.1"/>
    </source>
</evidence>
<accession>A0A5B0NFS0</accession>
<comment type="caution">
    <text evidence="1">The sequence shown here is derived from an EMBL/GenBank/DDBJ whole genome shotgun (WGS) entry which is preliminary data.</text>
</comment>
<proteinExistence type="predicted"/>
<sequence length="179" mass="20240">MAVASAPLNKRTAQPPRAWCRSWIIVAPLVDIDMDLPLNASQSYNDAGVLDKPKKSIFFCWCSWRGNRRLRQLKSLLWSHQHRCCCFLLILSSSSIKPTPDREDFITLVSSSSLDSLLSQQSHEFHLVIVILDPLRNDSSHDQHKRRIKLNAGPAACKKPMLNDSSILDPTSNHLNLTN</sequence>
<reference evidence="1 2" key="1">
    <citation type="submission" date="2019-05" db="EMBL/GenBank/DDBJ databases">
        <title>Emergence of the Ug99 lineage of the wheat stem rust pathogen through somatic hybridization.</title>
        <authorList>
            <person name="Li F."/>
            <person name="Upadhyaya N.M."/>
            <person name="Sperschneider J."/>
            <person name="Matny O."/>
            <person name="Nguyen-Phuc H."/>
            <person name="Mago R."/>
            <person name="Raley C."/>
            <person name="Miller M.E."/>
            <person name="Silverstein K.A.T."/>
            <person name="Henningsen E."/>
            <person name="Hirsch C.D."/>
            <person name="Visser B."/>
            <person name="Pretorius Z.A."/>
            <person name="Steffenson B.J."/>
            <person name="Schwessinger B."/>
            <person name="Dodds P.N."/>
            <person name="Figueroa M."/>
        </authorList>
    </citation>
    <scope>NUCLEOTIDE SEQUENCE [LARGE SCALE GENOMIC DNA]</scope>
    <source>
        <strain evidence="1 2">Ug99</strain>
    </source>
</reference>
<protein>
    <submittedName>
        <fullName evidence="1">Uncharacterized protein</fullName>
    </submittedName>
</protein>
<dbReference type="EMBL" id="VDEP01000408">
    <property type="protein sequence ID" value="KAA1088057.1"/>
    <property type="molecule type" value="Genomic_DNA"/>
</dbReference>
<evidence type="ECO:0000313" key="2">
    <source>
        <dbReference type="Proteomes" id="UP000325313"/>
    </source>
</evidence>
<name>A0A5B0NFS0_PUCGR</name>
<dbReference type="AlphaFoldDB" id="A0A5B0NFS0"/>